<feature type="domain" description="C2H2-type" evidence="6">
    <location>
        <begin position="129"/>
        <end position="156"/>
    </location>
</feature>
<dbReference type="Ensembl" id="ENSAPLT00020017481.1">
    <property type="protein sequence ID" value="ENSAPLP00020016198.1"/>
    <property type="gene ID" value="ENSAPLG00020011682.1"/>
</dbReference>
<organism evidence="7 8">
    <name type="scientific">Anas platyrhynchos</name>
    <name type="common">Mallard</name>
    <name type="synonym">Anas boschas</name>
    <dbReference type="NCBI Taxonomy" id="8839"/>
    <lineage>
        <taxon>Eukaryota</taxon>
        <taxon>Metazoa</taxon>
        <taxon>Chordata</taxon>
        <taxon>Craniata</taxon>
        <taxon>Vertebrata</taxon>
        <taxon>Euteleostomi</taxon>
        <taxon>Archelosauria</taxon>
        <taxon>Archosauria</taxon>
        <taxon>Dinosauria</taxon>
        <taxon>Saurischia</taxon>
        <taxon>Theropoda</taxon>
        <taxon>Coelurosauria</taxon>
        <taxon>Aves</taxon>
        <taxon>Neognathae</taxon>
        <taxon>Galloanserae</taxon>
        <taxon>Anseriformes</taxon>
        <taxon>Anatidae</taxon>
        <taxon>Anatinae</taxon>
        <taxon>Anas</taxon>
    </lineage>
</organism>
<evidence type="ECO:0000256" key="1">
    <source>
        <dbReference type="ARBA" id="ARBA00022723"/>
    </source>
</evidence>
<name>A0A8B9T6D9_ANAPL</name>
<evidence type="ECO:0000259" key="6">
    <source>
        <dbReference type="PROSITE" id="PS50157"/>
    </source>
</evidence>
<feature type="domain" description="C2H2-type" evidence="6">
    <location>
        <begin position="183"/>
        <end position="210"/>
    </location>
</feature>
<reference evidence="7" key="2">
    <citation type="submission" date="2025-08" db="UniProtKB">
        <authorList>
            <consortium name="Ensembl"/>
        </authorList>
    </citation>
    <scope>IDENTIFICATION</scope>
</reference>
<evidence type="ECO:0000313" key="7">
    <source>
        <dbReference type="Ensembl" id="ENSAPLP00020016198.1"/>
    </source>
</evidence>
<dbReference type="GO" id="GO:0000978">
    <property type="term" value="F:RNA polymerase II cis-regulatory region sequence-specific DNA binding"/>
    <property type="evidence" value="ECO:0007669"/>
    <property type="project" value="TreeGrafter"/>
</dbReference>
<dbReference type="PANTHER" id="PTHR23226">
    <property type="entry name" value="ZINC FINGER AND SCAN DOMAIN-CONTAINING"/>
    <property type="match status" value="1"/>
</dbReference>
<dbReference type="FunFam" id="3.30.160.60:FF:002343">
    <property type="entry name" value="Zinc finger protein 33A"/>
    <property type="match status" value="1"/>
</dbReference>
<dbReference type="SMART" id="SM00355">
    <property type="entry name" value="ZnF_C2H2"/>
    <property type="match status" value="4"/>
</dbReference>
<proteinExistence type="predicted"/>
<feature type="domain" description="C2H2-type" evidence="6">
    <location>
        <begin position="211"/>
        <end position="238"/>
    </location>
</feature>
<dbReference type="InterPro" id="IPR013087">
    <property type="entry name" value="Znf_C2H2_type"/>
</dbReference>
<keyword evidence="4" id="KW-0862">Zinc</keyword>
<dbReference type="Pfam" id="PF00096">
    <property type="entry name" value="zf-C2H2"/>
    <property type="match status" value="3"/>
</dbReference>
<reference evidence="7" key="3">
    <citation type="submission" date="2025-09" db="UniProtKB">
        <authorList>
            <consortium name="Ensembl"/>
        </authorList>
    </citation>
    <scope>IDENTIFICATION</scope>
</reference>
<dbReference type="FunFam" id="3.30.160.60:FF:001397">
    <property type="entry name" value="Datilografo, isoform A"/>
    <property type="match status" value="1"/>
</dbReference>
<dbReference type="GO" id="GO:0008270">
    <property type="term" value="F:zinc ion binding"/>
    <property type="evidence" value="ECO:0007669"/>
    <property type="project" value="UniProtKB-KW"/>
</dbReference>
<sequence>MELSPLGPSVPCPISTCCRDVVNLRPPPSPPPAAEIPREEVAVEELAVPERPLEGLQKEELKDAASGGQDLVAAVPKELDREPIPGLCRAAACTDRSHPVALPRKTVVESACKGRTASCQRSSSRQKFYRCVVCGKNFLLKINLIIHQRSHSNWRPYCCPACGKGFIQKHHLQKHQRIHGRLYRCIECAESFPLQASLEEHQRRHTQQRPFQCSGCSKSFRHRQSLNHHQKVHAAASPPAAGVPGLAAACPAPWDGERSARTQGS</sequence>
<evidence type="ECO:0000256" key="2">
    <source>
        <dbReference type="ARBA" id="ARBA00022737"/>
    </source>
</evidence>
<dbReference type="FunFam" id="3.30.160.60:FF:000065">
    <property type="entry name" value="B-cell CLL/lymphoma 6, member B"/>
    <property type="match status" value="1"/>
</dbReference>
<dbReference type="PROSITE" id="PS50157">
    <property type="entry name" value="ZINC_FINGER_C2H2_2"/>
    <property type="match status" value="4"/>
</dbReference>
<keyword evidence="3 5" id="KW-0863">Zinc-finger</keyword>
<keyword evidence="1" id="KW-0479">Metal-binding</keyword>
<protein>
    <recommendedName>
        <fullName evidence="6">C2H2-type domain-containing protein</fullName>
    </recommendedName>
</protein>
<dbReference type="AlphaFoldDB" id="A0A8B9T6D9"/>
<accession>A0A8B9T6D9</accession>
<evidence type="ECO:0000256" key="4">
    <source>
        <dbReference type="ARBA" id="ARBA00022833"/>
    </source>
</evidence>
<dbReference type="SUPFAM" id="SSF57667">
    <property type="entry name" value="beta-beta-alpha zinc fingers"/>
    <property type="match status" value="2"/>
</dbReference>
<dbReference type="PROSITE" id="PS00028">
    <property type="entry name" value="ZINC_FINGER_C2H2_1"/>
    <property type="match status" value="4"/>
</dbReference>
<dbReference type="PANTHER" id="PTHR23226:SF377">
    <property type="entry name" value="ZINC FINGER AND SCAN DOMAIN-CONTAINING PROTEIN 20"/>
    <property type="match status" value="1"/>
</dbReference>
<keyword evidence="2" id="KW-0677">Repeat</keyword>
<dbReference type="Gene3D" id="3.30.160.60">
    <property type="entry name" value="Classic Zinc Finger"/>
    <property type="match status" value="4"/>
</dbReference>
<evidence type="ECO:0000256" key="3">
    <source>
        <dbReference type="ARBA" id="ARBA00022771"/>
    </source>
</evidence>
<evidence type="ECO:0000256" key="5">
    <source>
        <dbReference type="PROSITE-ProRule" id="PRU00042"/>
    </source>
</evidence>
<dbReference type="InterPro" id="IPR036236">
    <property type="entry name" value="Znf_C2H2_sf"/>
</dbReference>
<reference evidence="7" key="1">
    <citation type="submission" date="2019-08" db="EMBL/GenBank/DDBJ databases">
        <title>Three high-quality genomes provides insights into domestication of ducks.</title>
        <authorList>
            <person name="Hou Z.C."/>
            <person name="Zhu F."/>
            <person name="Yin Z.T."/>
            <person name="Zhang F."/>
        </authorList>
    </citation>
    <scope>NUCLEOTIDE SEQUENCE [LARGE SCALE GENOMIC DNA]</scope>
</reference>
<dbReference type="GO" id="GO:0000981">
    <property type="term" value="F:DNA-binding transcription factor activity, RNA polymerase II-specific"/>
    <property type="evidence" value="ECO:0007669"/>
    <property type="project" value="TreeGrafter"/>
</dbReference>
<feature type="domain" description="C2H2-type" evidence="6">
    <location>
        <begin position="157"/>
        <end position="179"/>
    </location>
</feature>
<evidence type="ECO:0000313" key="8">
    <source>
        <dbReference type="Proteomes" id="UP000694400"/>
    </source>
</evidence>
<dbReference type="Proteomes" id="UP000694400">
    <property type="component" value="Chromosome 2"/>
</dbReference>